<keyword evidence="2" id="KW-1185">Reference proteome</keyword>
<sequence>MVSIQQPISAFANWTGDGANNVLPSCGLDSSALINGLDTLQGVLKDRPIREPLPDEKYRDLYDRIQDIVSPRKGLEWFKDYSISKIGRSWMHPDASAHPPVKREEPTWSFAGHSSEDSSLFTVDHGGPGDSGSDSDFDTVSDLDDLDAILDPAAHRATLESTTQEVHKQLELENLFYIDNGVAHVHYTESMPVIRQALQRVLIAIEVMKSKGLCNGTINAMIESPTRKDVAEVIEFSKDEITALLVLLETHRPDIGTILTARRGREEDVPDEVARMLKSQPDLLQHLCPPGGNKRWTWSYLCLFTAFLTLSTASFAGAHALEDYGDAGIISVSFNELVQKDPEFMEQQYSFRCRRTACLDDFLQGRIWIFGAHQAPGRALRLVMGTDQFSALWGPVYALPANHDVNALLALNVEGGFLYRTQDVEQMRDGEVAIHFAATGRPRKLDVRLRDGYYRWLVPDEGEPLPEALIPFDTKSKLLIGSPTTMTEAVVDGPRVTPGQDPATKASARFSVDESAKLDVVSFAQDHASQIVELGVFPRRYLPDGLSLSMSFGKWVNPGFSKTYKLDKGRTQKERLLDFCSKSTSRLAQILDVRIGLEVSLHTYNARRITLHDALGLAFPELEPILAESPSTRDNATLVTHLDYLGDTGLDHDDHLVIYWPYAIGLPKGLKMSASPPSWHKMMRDTINTSCFAVASTQCLTYTGNDSVKNKTLMTSKTAPALQTDIQVHSDCKIATPLQCKAIMRLNSGTLELRNDEVQHQLAYFRDNSTVNKLGGTWRAFVVGSGSHVHQELVDAAKRSRHTLSVCIVDVPSGMH</sequence>
<proteinExistence type="predicted"/>
<organism evidence="1 2">
    <name type="scientific">Cercospora kikuchii</name>
    <dbReference type="NCBI Taxonomy" id="84275"/>
    <lineage>
        <taxon>Eukaryota</taxon>
        <taxon>Fungi</taxon>
        <taxon>Dikarya</taxon>
        <taxon>Ascomycota</taxon>
        <taxon>Pezizomycotina</taxon>
        <taxon>Dothideomycetes</taxon>
        <taxon>Dothideomycetidae</taxon>
        <taxon>Mycosphaerellales</taxon>
        <taxon>Mycosphaerellaceae</taxon>
        <taxon>Cercospora</taxon>
    </lineage>
</organism>
<gene>
    <name evidence="1" type="ORF">CKM354_001005800</name>
</gene>
<protein>
    <submittedName>
        <fullName evidence="1">Uncharacterized protein</fullName>
    </submittedName>
</protein>
<dbReference type="Proteomes" id="UP000825890">
    <property type="component" value="Unassembled WGS sequence"/>
</dbReference>
<dbReference type="RefSeq" id="XP_044661443.1">
    <property type="nucleotide sequence ID" value="XM_044805508.1"/>
</dbReference>
<dbReference type="OrthoDB" id="3941333at2759"/>
<evidence type="ECO:0000313" key="2">
    <source>
        <dbReference type="Proteomes" id="UP000825890"/>
    </source>
</evidence>
<evidence type="ECO:0000313" key="1">
    <source>
        <dbReference type="EMBL" id="GIZ46956.1"/>
    </source>
</evidence>
<name>A0A9P3CQT1_9PEZI</name>
<accession>A0A9P3CQT1</accession>
<comment type="caution">
    <text evidence="1">The sequence shown here is derived from an EMBL/GenBank/DDBJ whole genome shotgun (WGS) entry which is preliminary data.</text>
</comment>
<reference evidence="1 2" key="1">
    <citation type="submission" date="2021-01" db="EMBL/GenBank/DDBJ databases">
        <title>Cercospora kikuchii MAFF 305040 whole genome shotgun sequence.</title>
        <authorList>
            <person name="Kashiwa T."/>
            <person name="Suzuki T."/>
        </authorList>
    </citation>
    <scope>NUCLEOTIDE SEQUENCE [LARGE SCALE GENOMIC DNA]</scope>
    <source>
        <strain evidence="1 2">MAFF 305040</strain>
    </source>
</reference>
<dbReference type="AlphaFoldDB" id="A0A9P3CQT1"/>
<dbReference type="GeneID" id="68295633"/>
<dbReference type="EMBL" id="BOLY01000006">
    <property type="protein sequence ID" value="GIZ46956.1"/>
    <property type="molecule type" value="Genomic_DNA"/>
</dbReference>